<dbReference type="PANTHER" id="PTHR12475">
    <property type="match status" value="1"/>
</dbReference>
<organism evidence="4 5">
    <name type="scientific">Moniliophthora roreri (strain MCA 2997)</name>
    <name type="common">Cocoa frosty pod rot fungus</name>
    <name type="synonym">Crinipellis roreri</name>
    <dbReference type="NCBI Taxonomy" id="1381753"/>
    <lineage>
        <taxon>Eukaryota</taxon>
        <taxon>Fungi</taxon>
        <taxon>Dikarya</taxon>
        <taxon>Basidiomycota</taxon>
        <taxon>Agaricomycotina</taxon>
        <taxon>Agaricomycetes</taxon>
        <taxon>Agaricomycetidae</taxon>
        <taxon>Agaricales</taxon>
        <taxon>Marasmiineae</taxon>
        <taxon>Marasmiaceae</taxon>
        <taxon>Moniliophthora</taxon>
    </lineage>
</organism>
<reference evidence="4 5" key="1">
    <citation type="journal article" date="2014" name="BMC Genomics">
        <title>Genome and secretome analysis of the hemibiotrophic fungal pathogen, Moniliophthora roreri, which causes frosty pod rot disease of cacao: mechanisms of the biotrophic and necrotrophic phases.</title>
        <authorList>
            <person name="Meinhardt L.W."/>
            <person name="Costa G.G.L."/>
            <person name="Thomazella D.P.T."/>
            <person name="Teixeira P.J.P.L."/>
            <person name="Carazzolle M.F."/>
            <person name="Schuster S.C."/>
            <person name="Carlson J.E."/>
            <person name="Guiltinan M.J."/>
            <person name="Mieczkowski P."/>
            <person name="Farmer A."/>
            <person name="Ramaraj T."/>
            <person name="Crozier J."/>
            <person name="Davis R.E."/>
            <person name="Shao J."/>
            <person name="Melnick R.L."/>
            <person name="Pereira G.A.G."/>
            <person name="Bailey B.A."/>
        </authorList>
    </citation>
    <scope>NUCLEOTIDE SEQUENCE [LARGE SCALE GENOMIC DNA]</scope>
    <source>
        <strain evidence="4 5">MCA 2997</strain>
    </source>
</reference>
<comment type="caution">
    <text evidence="4">The sequence shown here is derived from an EMBL/GenBank/DDBJ whole genome shotgun (WGS) entry which is preliminary data.</text>
</comment>
<evidence type="ECO:0000256" key="1">
    <source>
        <dbReference type="ARBA" id="ARBA00038476"/>
    </source>
</evidence>
<dbReference type="EMBL" id="AWSO01001184">
    <property type="protein sequence ID" value="ESK84947.1"/>
    <property type="molecule type" value="Genomic_DNA"/>
</dbReference>
<feature type="compositionally biased region" description="Low complexity" evidence="2">
    <location>
        <begin position="194"/>
        <end position="203"/>
    </location>
</feature>
<dbReference type="OrthoDB" id="265761at2759"/>
<proteinExistence type="inferred from homology"/>
<name>V2WTN7_MONRO</name>
<gene>
    <name evidence="4" type="ORF">Moror_9229</name>
</gene>
<keyword evidence="3" id="KW-1133">Transmembrane helix</keyword>
<feature type="compositionally biased region" description="Polar residues" evidence="2">
    <location>
        <begin position="215"/>
        <end position="230"/>
    </location>
</feature>
<feature type="transmembrane region" description="Helical" evidence="3">
    <location>
        <begin position="20"/>
        <end position="39"/>
    </location>
</feature>
<dbReference type="Pfam" id="PF13279">
    <property type="entry name" value="4HBT_2"/>
    <property type="match status" value="1"/>
</dbReference>
<dbReference type="SUPFAM" id="SSF54637">
    <property type="entry name" value="Thioesterase/thiol ester dehydrase-isomerase"/>
    <property type="match status" value="1"/>
</dbReference>
<protein>
    <submittedName>
        <fullName evidence="4">Uncharacterized protein</fullName>
    </submittedName>
</protein>
<keyword evidence="3" id="KW-0472">Membrane</keyword>
<feature type="region of interest" description="Disordered" evidence="2">
    <location>
        <begin position="184"/>
        <end position="204"/>
    </location>
</feature>
<evidence type="ECO:0000313" key="4">
    <source>
        <dbReference type="EMBL" id="ESK84947.1"/>
    </source>
</evidence>
<feature type="region of interest" description="Disordered" evidence="2">
    <location>
        <begin position="215"/>
        <end position="234"/>
    </location>
</feature>
<dbReference type="InterPro" id="IPR051490">
    <property type="entry name" value="THEM6_lcsJ_thioesterase"/>
</dbReference>
<evidence type="ECO:0000256" key="2">
    <source>
        <dbReference type="SAM" id="MobiDB-lite"/>
    </source>
</evidence>
<keyword evidence="5" id="KW-1185">Reference proteome</keyword>
<accession>V2WTN7</accession>
<sequence length="352" mass="39119">MLQSLDLKSLPGLGQIAGKYILLLVFLLNFRAFPFVWHFRIFRPVFRIWADIWLIRLKNLLLLRSAKQKHAAIEAYFDQRSPVGINLLEYESVWRSFASVDESDYNLHLSNSSYAKTLDGARFKAACDLFPHFLRAGGRIALGGTSFSFLKEIPILSRYEVRVAIRAWDTKWMYIICKFVTKNSNKSSRKPTHTTATPSSSAAFINDTSPGLSTAPTPLPATSANPNPNLDSVDAKLNKLPSEVEEGYTLHTISISEMCFKIGRITVPPAVVFATNGLASSPSSTQTYQKVKEMLGNRGGLRKLREVYKGGWKEPEWKGLIDGAFASVDGLVKERAAVLSGVKRGLEGAKVM</sequence>
<keyword evidence="3" id="KW-0812">Transmembrane</keyword>
<evidence type="ECO:0000256" key="3">
    <source>
        <dbReference type="SAM" id="Phobius"/>
    </source>
</evidence>
<evidence type="ECO:0000313" key="5">
    <source>
        <dbReference type="Proteomes" id="UP000017559"/>
    </source>
</evidence>
<dbReference type="InterPro" id="IPR029069">
    <property type="entry name" value="HotDog_dom_sf"/>
</dbReference>
<dbReference type="KEGG" id="mrr:Moror_9229"/>
<dbReference type="HOGENOM" id="CLU_043860_1_0_1"/>
<dbReference type="PANTHER" id="PTHR12475:SF4">
    <property type="entry name" value="PROTEIN THEM6"/>
    <property type="match status" value="1"/>
</dbReference>
<comment type="similarity">
    <text evidence="1">Belongs to the lcsJ thioesterase family.</text>
</comment>
<dbReference type="AlphaFoldDB" id="V2WTN7"/>
<dbReference type="Proteomes" id="UP000017559">
    <property type="component" value="Unassembled WGS sequence"/>
</dbReference>